<evidence type="ECO:0000259" key="3">
    <source>
        <dbReference type="Pfam" id="PF03981"/>
    </source>
</evidence>
<feature type="domain" description="Ubiquinol-cytochrome c chaperone" evidence="3">
    <location>
        <begin position="67"/>
        <end position="122"/>
    </location>
</feature>
<dbReference type="PANTHER" id="PTHR12184">
    <property type="entry name" value="UBIQUINOL-CYTOCHROME C REDUCTASE COMPLEX ASSEMBLY FACTOR 1 FAMILY MEMBER"/>
    <property type="match status" value="1"/>
</dbReference>
<dbReference type="OrthoDB" id="10253878at2759"/>
<dbReference type="EMBL" id="JAEVFJ010000033">
    <property type="protein sequence ID" value="KAH8092241.1"/>
    <property type="molecule type" value="Genomic_DNA"/>
</dbReference>
<evidence type="ECO:0000256" key="1">
    <source>
        <dbReference type="ARBA" id="ARBA00006407"/>
    </source>
</evidence>
<dbReference type="Pfam" id="PF03981">
    <property type="entry name" value="Ubiq_cyt_C_chap"/>
    <property type="match status" value="1"/>
</dbReference>
<evidence type="ECO:0000313" key="5">
    <source>
        <dbReference type="Proteomes" id="UP000813824"/>
    </source>
</evidence>
<feature type="non-terminal residue" evidence="4">
    <location>
        <position position="1"/>
    </location>
</feature>
<name>A0A8K0UJP7_9AGAR</name>
<dbReference type="Proteomes" id="UP000813824">
    <property type="component" value="Unassembled WGS sequence"/>
</dbReference>
<comment type="similarity">
    <text evidence="1">Belongs to the CBP3 family.</text>
</comment>
<proteinExistence type="inferred from homology"/>
<dbReference type="InterPro" id="IPR021150">
    <property type="entry name" value="Ubiq_cyt_c_chap"/>
</dbReference>
<sequence length="306" mass="34645">PPPPQRKETWLASVLKQNPALMRAFVGLTRVTGYGSRKQVAARRALTMYQKLCVVKPEEDMAFWQNECHLPPTFQSWFTVTNLHVWLLTVRLRALPDPEAKHYIQALIDHFFLDVEERVRGVLQPKNRLPRAGPPPTSVFYKNPNNPANPETVDPATGKKRPKGNAPERIVTRQMKIFREQWAGLGMSFDLALAHPTHSDVEMAGAVWRNFLGGRGARGIVYPSSPNAQGYFRRSINLVGGTVESVKKVDDVGLEVEERRDDGSGVSDHFPEEADKYVAYPELMECVVSYVRRELGRLERLSDEEV</sequence>
<reference evidence="4" key="1">
    <citation type="journal article" date="2021" name="New Phytol.">
        <title>Evolutionary innovations through gain and loss of genes in the ectomycorrhizal Boletales.</title>
        <authorList>
            <person name="Wu G."/>
            <person name="Miyauchi S."/>
            <person name="Morin E."/>
            <person name="Kuo A."/>
            <person name="Drula E."/>
            <person name="Varga T."/>
            <person name="Kohler A."/>
            <person name="Feng B."/>
            <person name="Cao Y."/>
            <person name="Lipzen A."/>
            <person name="Daum C."/>
            <person name="Hundley H."/>
            <person name="Pangilinan J."/>
            <person name="Johnson J."/>
            <person name="Barry K."/>
            <person name="LaButti K."/>
            <person name="Ng V."/>
            <person name="Ahrendt S."/>
            <person name="Min B."/>
            <person name="Choi I.G."/>
            <person name="Park H."/>
            <person name="Plett J.M."/>
            <person name="Magnuson J."/>
            <person name="Spatafora J.W."/>
            <person name="Nagy L.G."/>
            <person name="Henrissat B."/>
            <person name="Grigoriev I.V."/>
            <person name="Yang Z.L."/>
            <person name="Xu J."/>
            <person name="Martin F.M."/>
        </authorList>
    </citation>
    <scope>NUCLEOTIDE SEQUENCE</scope>
    <source>
        <strain evidence="4">KKN 215</strain>
    </source>
</reference>
<feature type="non-terminal residue" evidence="4">
    <location>
        <position position="306"/>
    </location>
</feature>
<dbReference type="InterPro" id="IPR007129">
    <property type="entry name" value="Ubiqinol_cyt_c_chaperone_CPB3"/>
</dbReference>
<dbReference type="GO" id="GO:0034551">
    <property type="term" value="P:mitochondrial respiratory chain complex III assembly"/>
    <property type="evidence" value="ECO:0007669"/>
    <property type="project" value="TreeGrafter"/>
</dbReference>
<protein>
    <recommendedName>
        <fullName evidence="3">Ubiquinol-cytochrome c chaperone domain-containing protein</fullName>
    </recommendedName>
</protein>
<feature type="region of interest" description="Disordered" evidence="2">
    <location>
        <begin position="126"/>
        <end position="166"/>
    </location>
</feature>
<dbReference type="PANTHER" id="PTHR12184:SF1">
    <property type="entry name" value="UBIQUINOL-CYTOCHROME-C REDUCTASE COMPLEX ASSEMBLY FACTOR 1"/>
    <property type="match status" value="1"/>
</dbReference>
<comment type="caution">
    <text evidence="4">The sequence shown here is derived from an EMBL/GenBank/DDBJ whole genome shotgun (WGS) entry which is preliminary data.</text>
</comment>
<keyword evidence="5" id="KW-1185">Reference proteome</keyword>
<accession>A0A8K0UJP7</accession>
<dbReference type="GO" id="GO:0005739">
    <property type="term" value="C:mitochondrion"/>
    <property type="evidence" value="ECO:0007669"/>
    <property type="project" value="TreeGrafter"/>
</dbReference>
<dbReference type="AlphaFoldDB" id="A0A8K0UJP7"/>
<evidence type="ECO:0000313" key="4">
    <source>
        <dbReference type="EMBL" id="KAH8092241.1"/>
    </source>
</evidence>
<evidence type="ECO:0000256" key="2">
    <source>
        <dbReference type="SAM" id="MobiDB-lite"/>
    </source>
</evidence>
<gene>
    <name evidence="4" type="ORF">BXZ70DRAFT_876111</name>
</gene>
<organism evidence="4 5">
    <name type="scientific">Cristinia sonorae</name>
    <dbReference type="NCBI Taxonomy" id="1940300"/>
    <lineage>
        <taxon>Eukaryota</taxon>
        <taxon>Fungi</taxon>
        <taxon>Dikarya</taxon>
        <taxon>Basidiomycota</taxon>
        <taxon>Agaricomycotina</taxon>
        <taxon>Agaricomycetes</taxon>
        <taxon>Agaricomycetidae</taxon>
        <taxon>Agaricales</taxon>
        <taxon>Pleurotineae</taxon>
        <taxon>Stephanosporaceae</taxon>
        <taxon>Cristinia</taxon>
    </lineage>
</organism>